<evidence type="ECO:0000256" key="1">
    <source>
        <dbReference type="SAM" id="MobiDB-lite"/>
    </source>
</evidence>
<dbReference type="PANTHER" id="PTHR37540">
    <property type="entry name" value="TRANSCRIPTION FACTOR (ACR-2), PUTATIVE-RELATED-RELATED"/>
    <property type="match status" value="1"/>
</dbReference>
<dbReference type="AlphaFoldDB" id="B8M7R6"/>
<dbReference type="Pfam" id="PF11951">
    <property type="entry name" value="Fungal_trans_2"/>
    <property type="match status" value="1"/>
</dbReference>
<feature type="region of interest" description="Disordered" evidence="1">
    <location>
        <begin position="1"/>
        <end position="154"/>
    </location>
</feature>
<proteinExistence type="predicted"/>
<reference evidence="3" key="1">
    <citation type="journal article" date="2015" name="Genome Announc.">
        <title>Genome sequence of the AIDS-associated pathogen Penicillium marneffei (ATCC18224) and its near taxonomic relative Talaromyces stipitatus (ATCC10500).</title>
        <authorList>
            <person name="Nierman W.C."/>
            <person name="Fedorova-Abrams N.D."/>
            <person name="Andrianopoulos A."/>
        </authorList>
    </citation>
    <scope>NUCLEOTIDE SEQUENCE [LARGE SCALE GENOMIC DNA]</scope>
    <source>
        <strain evidence="3">ATCC 10500 / CBS 375.48 / QM 6759 / NRRL 1006</strain>
    </source>
</reference>
<dbReference type="HOGENOM" id="CLU_528965_0_0_1"/>
<dbReference type="Proteomes" id="UP000001745">
    <property type="component" value="Unassembled WGS sequence"/>
</dbReference>
<dbReference type="InterPro" id="IPR013788">
    <property type="entry name" value="Hemocyanin/hexamerin"/>
</dbReference>
<dbReference type="RefSeq" id="XP_002480229.1">
    <property type="nucleotide sequence ID" value="XM_002480184.1"/>
</dbReference>
<dbReference type="eggNOG" id="ENOG502SN1P">
    <property type="taxonomic scope" value="Eukaryota"/>
</dbReference>
<dbReference type="PhylomeDB" id="B8M7R6"/>
<dbReference type="PANTHER" id="PTHR37540:SF5">
    <property type="entry name" value="TRANSCRIPTION FACTOR DOMAIN-CONTAINING PROTEIN"/>
    <property type="match status" value="1"/>
</dbReference>
<dbReference type="InParanoid" id="B8M7R6"/>
<dbReference type="PROSITE" id="PS00210">
    <property type="entry name" value="HEMOCYANIN_2"/>
    <property type="match status" value="1"/>
</dbReference>
<name>B8M7R6_TALSN</name>
<dbReference type="EMBL" id="EQ962654">
    <property type="protein sequence ID" value="EED19795.1"/>
    <property type="molecule type" value="Genomic_DNA"/>
</dbReference>
<keyword evidence="3" id="KW-1185">Reference proteome</keyword>
<protein>
    <recommendedName>
        <fullName evidence="4">Tachykinin family protein</fullName>
    </recommendedName>
</protein>
<evidence type="ECO:0000313" key="3">
    <source>
        <dbReference type="Proteomes" id="UP000001745"/>
    </source>
</evidence>
<accession>B8M7R6</accession>
<dbReference type="OrthoDB" id="4159781at2759"/>
<dbReference type="GeneID" id="8101740"/>
<feature type="compositionally biased region" description="Basic residues" evidence="1">
    <location>
        <begin position="44"/>
        <end position="56"/>
    </location>
</feature>
<feature type="compositionally biased region" description="Low complexity" evidence="1">
    <location>
        <begin position="78"/>
        <end position="96"/>
    </location>
</feature>
<sequence length="562" mass="63013">MSQSKRPELDPSKQNSSRVPFAEDNDQSRFTFVLDKNQPGTRSHAMRAHWQERRKRMQDERKANDGKGRTRPLRSKSDSAADLLASPLSTTTASDTESPIVVTAAPPPQTSVRDPSFYPFSDAGFPSPSHDYEQQQPQQQYGLSEKQQAASPPSNVSQGIQAQIVNGVNYAFTSSKLDPFDTFPVVLTTEHHMLIHHWLTTHATMMFDQMTASDFNPMRDVWFPLDFSNAASFNIIMAHSAAHLAYCYDGTAPIRGTNSFKALEYKAHAVEILTQWMSSPEQALSNDAFAAVVRLLTFERYWGTQDQWQIHRDGLERMIQARGGLHELHNDWRLELVVGLVSLMSQPSWFSPTNNISGISSAVLGIRIAIERMRSLWLISFIQDMRNLMSMSLQLYQGGLLMFPAIHTAVLLIQSNYESAINGYSDAEDSDRLAALFCISIIVQESASSSFAHSSTSATENNNALSLLDLSLFGAPNTWKTSMRNLRSFLHQYFLQSYVSGSEKINYVMQMTDIVSNLSLESRQGIERCLLNMFCRSSDGKFIFRPDEGATPDSLLSSVRGL</sequence>
<evidence type="ECO:0000313" key="2">
    <source>
        <dbReference type="EMBL" id="EED19795.1"/>
    </source>
</evidence>
<feature type="compositionally biased region" description="Basic and acidic residues" evidence="1">
    <location>
        <begin position="57"/>
        <end position="68"/>
    </location>
</feature>
<feature type="compositionally biased region" description="Basic and acidic residues" evidence="1">
    <location>
        <begin position="1"/>
        <end position="11"/>
    </location>
</feature>
<dbReference type="VEuPathDB" id="FungiDB:TSTA_030610"/>
<evidence type="ECO:0008006" key="4">
    <source>
        <dbReference type="Google" id="ProtNLM"/>
    </source>
</evidence>
<feature type="compositionally biased region" description="Polar residues" evidence="1">
    <location>
        <begin position="141"/>
        <end position="154"/>
    </location>
</feature>
<organism evidence="2 3">
    <name type="scientific">Talaromyces stipitatus (strain ATCC 10500 / CBS 375.48 / QM 6759 / NRRL 1006)</name>
    <name type="common">Penicillium stipitatum</name>
    <dbReference type="NCBI Taxonomy" id="441959"/>
    <lineage>
        <taxon>Eukaryota</taxon>
        <taxon>Fungi</taxon>
        <taxon>Dikarya</taxon>
        <taxon>Ascomycota</taxon>
        <taxon>Pezizomycotina</taxon>
        <taxon>Eurotiomycetes</taxon>
        <taxon>Eurotiomycetidae</taxon>
        <taxon>Eurotiales</taxon>
        <taxon>Trichocomaceae</taxon>
        <taxon>Talaromyces</taxon>
        <taxon>Talaromyces sect. Talaromyces</taxon>
    </lineage>
</organism>
<dbReference type="InterPro" id="IPR021858">
    <property type="entry name" value="Fun_TF"/>
</dbReference>
<gene>
    <name evidence="2" type="ORF">TSTA_030610</name>
</gene>